<comment type="subcellular location">
    <subcellularLocation>
        <location evidence="1">Cell membrane</location>
        <topology evidence="1">Single-pass membrane protein</topology>
    </subcellularLocation>
</comment>
<keyword evidence="5" id="KW-0433">Leucine-rich repeat</keyword>
<evidence type="ECO:0000256" key="16">
    <source>
        <dbReference type="ARBA" id="ARBA00047899"/>
    </source>
</evidence>
<keyword evidence="3" id="KW-0723">Serine/threonine-protein kinase</keyword>
<evidence type="ECO:0000256" key="2">
    <source>
        <dbReference type="ARBA" id="ARBA00012513"/>
    </source>
</evidence>
<feature type="transmembrane region" description="Helical" evidence="20">
    <location>
        <begin position="529"/>
        <end position="549"/>
    </location>
</feature>
<evidence type="ECO:0000313" key="23">
    <source>
        <dbReference type="EnsemblPlants" id="HORVU.MOREX.r3.1HG0078930.1"/>
    </source>
</evidence>
<evidence type="ECO:0000256" key="10">
    <source>
        <dbReference type="ARBA" id="ARBA00022741"/>
    </source>
</evidence>
<accession>A0A8I6WLS2</accession>
<dbReference type="PROSITE" id="PS51450">
    <property type="entry name" value="LRR"/>
    <property type="match status" value="1"/>
</dbReference>
<dbReference type="PROSITE" id="PS00108">
    <property type="entry name" value="PROTEIN_KINASE_ST"/>
    <property type="match status" value="1"/>
</dbReference>
<reference evidence="24" key="1">
    <citation type="journal article" date="2012" name="Nature">
        <title>A physical, genetic and functional sequence assembly of the barley genome.</title>
        <authorList>
            <consortium name="The International Barley Genome Sequencing Consortium"/>
            <person name="Mayer K.F."/>
            <person name="Waugh R."/>
            <person name="Brown J.W."/>
            <person name="Schulman A."/>
            <person name="Langridge P."/>
            <person name="Platzer M."/>
            <person name="Fincher G.B."/>
            <person name="Muehlbauer G.J."/>
            <person name="Sato K."/>
            <person name="Close T.J."/>
            <person name="Wise R.P."/>
            <person name="Stein N."/>
        </authorList>
    </citation>
    <scope>NUCLEOTIDE SEQUENCE [LARGE SCALE GENOMIC DNA]</scope>
    <source>
        <strain evidence="24">cv. Morex</strain>
    </source>
</reference>
<evidence type="ECO:0000259" key="22">
    <source>
        <dbReference type="PROSITE" id="PS50011"/>
    </source>
</evidence>
<evidence type="ECO:0000256" key="15">
    <source>
        <dbReference type="ARBA" id="ARBA00023170"/>
    </source>
</evidence>
<evidence type="ECO:0000256" key="1">
    <source>
        <dbReference type="ARBA" id="ARBA00004162"/>
    </source>
</evidence>
<evidence type="ECO:0000256" key="9">
    <source>
        <dbReference type="ARBA" id="ARBA00022737"/>
    </source>
</evidence>
<reference evidence="23" key="2">
    <citation type="submission" date="2020-10" db="EMBL/GenBank/DDBJ databases">
        <authorList>
            <person name="Scholz U."/>
            <person name="Mascher M."/>
            <person name="Fiebig A."/>
        </authorList>
    </citation>
    <scope>NUCLEOTIDE SEQUENCE [LARGE SCALE GENOMIC DNA]</scope>
    <source>
        <strain evidence="23">cv. Morex</strain>
    </source>
</reference>
<dbReference type="InterPro" id="IPR024788">
    <property type="entry name" value="Malectin-like_Carb-bd_dom"/>
</dbReference>
<dbReference type="RefSeq" id="XP_044951077.1">
    <property type="nucleotide sequence ID" value="XM_045095142.1"/>
</dbReference>
<evidence type="ECO:0000256" key="20">
    <source>
        <dbReference type="SAM" id="Phobius"/>
    </source>
</evidence>
<feature type="compositionally biased region" description="Polar residues" evidence="19">
    <location>
        <begin position="923"/>
        <end position="932"/>
    </location>
</feature>
<dbReference type="Pfam" id="PF12819">
    <property type="entry name" value="Malectin_like"/>
    <property type="match status" value="1"/>
</dbReference>
<dbReference type="GeneID" id="123401354"/>
<name>A0A8I6WLS2_HORVV</name>
<keyword evidence="13 20" id="KW-1133">Transmembrane helix</keyword>
<keyword evidence="12 18" id="KW-0067">ATP-binding</keyword>
<dbReference type="GO" id="GO:0005524">
    <property type="term" value="F:ATP binding"/>
    <property type="evidence" value="ECO:0007669"/>
    <property type="project" value="UniProtKB-UniRule"/>
</dbReference>
<dbReference type="Pfam" id="PF13855">
    <property type="entry name" value="LRR_8"/>
    <property type="match status" value="1"/>
</dbReference>
<feature type="chain" id="PRO_5035149981" description="non-specific serine/threonine protein kinase" evidence="21">
    <location>
        <begin position="19"/>
        <end position="932"/>
    </location>
</feature>
<dbReference type="AlphaFoldDB" id="A0A8I6WLS2"/>
<evidence type="ECO:0000256" key="3">
    <source>
        <dbReference type="ARBA" id="ARBA00022527"/>
    </source>
</evidence>
<dbReference type="InterPro" id="IPR032675">
    <property type="entry name" value="LRR_dom_sf"/>
</dbReference>
<dbReference type="SUPFAM" id="SSF52058">
    <property type="entry name" value="L domain-like"/>
    <property type="match status" value="1"/>
</dbReference>
<evidence type="ECO:0000256" key="14">
    <source>
        <dbReference type="ARBA" id="ARBA00023136"/>
    </source>
</evidence>
<evidence type="ECO:0000256" key="13">
    <source>
        <dbReference type="ARBA" id="ARBA00022989"/>
    </source>
</evidence>
<dbReference type="Gramene" id="HORVU.MOREX.r2.1HG0064270.1">
    <property type="protein sequence ID" value="HORVU.MOREX.r2.1HG0064270.1"/>
    <property type="gene ID" value="HORVU.MOREX.r2.1HG0064270"/>
</dbReference>
<gene>
    <name evidence="23" type="primary">LOC123401354</name>
</gene>
<dbReference type="EC" id="2.7.11.1" evidence="2"/>
<dbReference type="InterPro" id="IPR017441">
    <property type="entry name" value="Protein_kinase_ATP_BS"/>
</dbReference>
<dbReference type="SUPFAM" id="SSF56112">
    <property type="entry name" value="Protein kinase-like (PK-like)"/>
    <property type="match status" value="1"/>
</dbReference>
<evidence type="ECO:0000256" key="21">
    <source>
        <dbReference type="SAM" id="SignalP"/>
    </source>
</evidence>
<evidence type="ECO:0000256" key="18">
    <source>
        <dbReference type="PROSITE-ProRule" id="PRU10141"/>
    </source>
</evidence>
<evidence type="ECO:0000256" key="19">
    <source>
        <dbReference type="SAM" id="MobiDB-lite"/>
    </source>
</evidence>
<evidence type="ECO:0000256" key="5">
    <source>
        <dbReference type="ARBA" id="ARBA00022614"/>
    </source>
</evidence>
<dbReference type="KEGG" id="hvg:123401354"/>
<dbReference type="EnsemblPlants" id="HORVU.MOREX.r3.1HG0078930.1">
    <property type="protein sequence ID" value="HORVU.MOREX.r3.1HG0078930.1"/>
    <property type="gene ID" value="HORVU.MOREX.r3.1HG0078930"/>
</dbReference>
<evidence type="ECO:0000256" key="17">
    <source>
        <dbReference type="ARBA" id="ARBA00048679"/>
    </source>
</evidence>
<dbReference type="InterPro" id="IPR008271">
    <property type="entry name" value="Ser/Thr_kinase_AS"/>
</dbReference>
<proteinExistence type="predicted"/>
<keyword evidence="6" id="KW-0808">Transferase</keyword>
<protein>
    <recommendedName>
        <fullName evidence="2">non-specific serine/threonine protein kinase</fullName>
        <ecNumber evidence="2">2.7.11.1</ecNumber>
    </recommendedName>
</protein>
<dbReference type="FunFam" id="3.80.10.10:FF:000129">
    <property type="entry name" value="Leucine-rich repeat receptor-like kinase"/>
    <property type="match status" value="1"/>
</dbReference>
<keyword evidence="7 20" id="KW-0812">Transmembrane</keyword>
<keyword evidence="11" id="KW-0418">Kinase</keyword>
<dbReference type="Proteomes" id="UP000011116">
    <property type="component" value="Chromosome 1H"/>
</dbReference>
<keyword evidence="15" id="KW-0675">Receptor</keyword>
<keyword evidence="24" id="KW-1185">Reference proteome</keyword>
<dbReference type="OrthoDB" id="2017114at2759"/>
<dbReference type="GO" id="GO:0005886">
    <property type="term" value="C:plasma membrane"/>
    <property type="evidence" value="ECO:0007669"/>
    <property type="project" value="UniProtKB-SubCell"/>
</dbReference>
<dbReference type="InterPro" id="IPR011009">
    <property type="entry name" value="Kinase-like_dom_sf"/>
</dbReference>
<keyword evidence="14 20" id="KW-0472">Membrane</keyword>
<evidence type="ECO:0000256" key="4">
    <source>
        <dbReference type="ARBA" id="ARBA00022553"/>
    </source>
</evidence>
<dbReference type="PANTHER" id="PTHR45631">
    <property type="entry name" value="OS07G0107800 PROTEIN-RELATED"/>
    <property type="match status" value="1"/>
</dbReference>
<comment type="catalytic activity">
    <reaction evidence="17">
        <text>L-seryl-[protein] + ATP = O-phospho-L-seryl-[protein] + ADP + H(+)</text>
        <dbReference type="Rhea" id="RHEA:17989"/>
        <dbReference type="Rhea" id="RHEA-COMP:9863"/>
        <dbReference type="Rhea" id="RHEA-COMP:11604"/>
        <dbReference type="ChEBI" id="CHEBI:15378"/>
        <dbReference type="ChEBI" id="CHEBI:29999"/>
        <dbReference type="ChEBI" id="CHEBI:30616"/>
        <dbReference type="ChEBI" id="CHEBI:83421"/>
        <dbReference type="ChEBI" id="CHEBI:456216"/>
        <dbReference type="EC" id="2.7.11.1"/>
    </reaction>
</comment>
<evidence type="ECO:0000256" key="7">
    <source>
        <dbReference type="ARBA" id="ARBA00022692"/>
    </source>
</evidence>
<dbReference type="SMR" id="A0A8I6WLS2"/>
<feature type="binding site" evidence="18">
    <location>
        <position position="622"/>
    </location>
    <ligand>
        <name>ATP</name>
        <dbReference type="ChEBI" id="CHEBI:30616"/>
    </ligand>
</feature>
<keyword evidence="9" id="KW-0677">Repeat</keyword>
<organism evidence="23 24">
    <name type="scientific">Hordeum vulgare subsp. vulgare</name>
    <name type="common">Domesticated barley</name>
    <dbReference type="NCBI Taxonomy" id="112509"/>
    <lineage>
        <taxon>Eukaryota</taxon>
        <taxon>Viridiplantae</taxon>
        <taxon>Streptophyta</taxon>
        <taxon>Embryophyta</taxon>
        <taxon>Tracheophyta</taxon>
        <taxon>Spermatophyta</taxon>
        <taxon>Magnoliopsida</taxon>
        <taxon>Liliopsida</taxon>
        <taxon>Poales</taxon>
        <taxon>Poaceae</taxon>
        <taxon>BOP clade</taxon>
        <taxon>Pooideae</taxon>
        <taxon>Triticodae</taxon>
        <taxon>Triticeae</taxon>
        <taxon>Hordeinae</taxon>
        <taxon>Hordeum</taxon>
    </lineage>
</organism>
<feature type="signal peptide" evidence="21">
    <location>
        <begin position="1"/>
        <end position="18"/>
    </location>
</feature>
<dbReference type="PROSITE" id="PS00107">
    <property type="entry name" value="PROTEIN_KINASE_ATP"/>
    <property type="match status" value="1"/>
</dbReference>
<keyword evidence="8 21" id="KW-0732">Signal</keyword>
<dbReference type="InterPro" id="IPR001245">
    <property type="entry name" value="Ser-Thr/Tyr_kinase_cat_dom"/>
</dbReference>
<dbReference type="SMART" id="SM00220">
    <property type="entry name" value="S_TKc"/>
    <property type="match status" value="1"/>
</dbReference>
<reference evidence="23" key="3">
    <citation type="submission" date="2022-01" db="UniProtKB">
        <authorList>
            <consortium name="EnsemblPlants"/>
        </authorList>
    </citation>
    <scope>IDENTIFICATION</scope>
    <source>
        <strain evidence="23">subsp. vulgare</strain>
    </source>
</reference>
<dbReference type="Gramene" id="HORVU.MOREX.r3.1HG0078930.1">
    <property type="protein sequence ID" value="HORVU.MOREX.r3.1HG0078930.1"/>
    <property type="gene ID" value="HORVU.MOREX.r3.1HG0078930"/>
</dbReference>
<dbReference type="FunFam" id="1.10.510.10:FF:000146">
    <property type="entry name" value="LRR receptor-like serine/threonine-protein kinase IOS1"/>
    <property type="match status" value="1"/>
</dbReference>
<dbReference type="PANTHER" id="PTHR45631:SF165">
    <property type="entry name" value="PROTEIN KINASE DOMAIN-CONTAINING PROTEIN"/>
    <property type="match status" value="1"/>
</dbReference>
<evidence type="ECO:0000313" key="24">
    <source>
        <dbReference type="Proteomes" id="UP000011116"/>
    </source>
</evidence>
<keyword evidence="4" id="KW-0597">Phosphoprotein</keyword>
<dbReference type="InterPro" id="IPR001611">
    <property type="entry name" value="Leu-rich_rpt"/>
</dbReference>
<dbReference type="Gene3D" id="3.80.10.10">
    <property type="entry name" value="Ribonuclease Inhibitor"/>
    <property type="match status" value="1"/>
</dbReference>
<dbReference type="PROSITE" id="PS50011">
    <property type="entry name" value="PROTEIN_KINASE_DOM"/>
    <property type="match status" value="1"/>
</dbReference>
<dbReference type="GO" id="GO:0004674">
    <property type="term" value="F:protein serine/threonine kinase activity"/>
    <property type="evidence" value="ECO:0007669"/>
    <property type="project" value="UniProtKB-KW"/>
</dbReference>
<feature type="domain" description="Protein kinase" evidence="22">
    <location>
        <begin position="594"/>
        <end position="869"/>
    </location>
</feature>
<dbReference type="FunFam" id="3.30.200.20:FF:000394">
    <property type="entry name" value="Leucine-rich repeat receptor-like protein kinase"/>
    <property type="match status" value="1"/>
</dbReference>
<dbReference type="Pfam" id="PF07714">
    <property type="entry name" value="PK_Tyr_Ser-Thr"/>
    <property type="match status" value="1"/>
</dbReference>
<feature type="region of interest" description="Disordered" evidence="19">
    <location>
        <begin position="905"/>
        <end position="932"/>
    </location>
</feature>
<evidence type="ECO:0000256" key="8">
    <source>
        <dbReference type="ARBA" id="ARBA00022729"/>
    </source>
</evidence>
<evidence type="ECO:0000256" key="11">
    <source>
        <dbReference type="ARBA" id="ARBA00022777"/>
    </source>
</evidence>
<dbReference type="Gene3D" id="1.10.510.10">
    <property type="entry name" value="Transferase(Phosphotransferase) domain 1"/>
    <property type="match status" value="1"/>
</dbReference>
<evidence type="ECO:0000256" key="6">
    <source>
        <dbReference type="ARBA" id="ARBA00022679"/>
    </source>
</evidence>
<sequence length="932" mass="103266">MATTPWLLLLCLAAAAASSELLQARAQPDNKGFISIDCGFPGTTSYVDSTTELSYAPDAAFIDTGSNHNISVEYMKPQSLLSKRYHDLRAFPGGTRNCYTLRSLVAGLKYLLRATFFYGDYDGLNRMPIFDLHIGVNFWNTVNISGSGYVVQVEAFVVVPSDFLQICLINTGTGTPFISGLDLRPLKKTIYPQATATQGLVLLARLNFGPTDESTFVRYPDDPYDRIWIPRVNTRTWTEISTTNRVQNINDDLFEAPTAVMQTAIRPRGASRHIELFWDAEPRPNDPSPAYVVIMHLAELQVIPSTAVRQINVILNGRPWYTNGFPPDYLSSGAAYTNNLYRQSRYNLSIIATTNSTLPPILNAVEIFSVIPIANLSTASQDVSTTEAIRGKYQVKKNWIGDPCVPKNFTWEGLACRYAISSPPTIIGLNLSYSALSGNLSSSFASLEGLQYLDLSHNYLTGSIPDDLSQLFSLTLLDLTDNQLSGSIPPGLVRRTQDGSLTLRYGNNPNLCSNDNYCQPPKKKTRSMVAVYVVVPIVTILLLSVLLICMRKTKGRTRGNIKRRDKNKTNMKGHNSLQLDNHQFTYSDLEAITNGFQRVIGRGGFGKVYHGSLEDGTQVAVKLLSESSDQSEKEFLAEAQTLAKIHHKNIVSLIGYYKDKECMALVYEYMSEGALDEHLSGKDNNVRTLTWRQRLRIALESAQGLEYLHKGCNPPLVHRDVKTSNILLNSNLEAKIADFGLLKAFNSNIDTHVSTARVVGTLGYLDPEYHATFHLTNKSDVFSFGVVLLEIVTGKRHILNDPEPMSIVQWVRQRLTHGNIEDVVDARICGEHNVNSVWKVADTALKCTAQKHGQRPTMNDVVVVLQECLELEVVHDKVNAGFYTTGSSSNMNGCSRYDIDTSIDESQSNTASASELEHLGSLPTMSTGPAIR</sequence>
<comment type="catalytic activity">
    <reaction evidence="16">
        <text>L-threonyl-[protein] + ATP = O-phospho-L-threonyl-[protein] + ADP + H(+)</text>
        <dbReference type="Rhea" id="RHEA:46608"/>
        <dbReference type="Rhea" id="RHEA-COMP:11060"/>
        <dbReference type="Rhea" id="RHEA-COMP:11605"/>
        <dbReference type="ChEBI" id="CHEBI:15378"/>
        <dbReference type="ChEBI" id="CHEBI:30013"/>
        <dbReference type="ChEBI" id="CHEBI:30616"/>
        <dbReference type="ChEBI" id="CHEBI:61977"/>
        <dbReference type="ChEBI" id="CHEBI:456216"/>
        <dbReference type="EC" id="2.7.11.1"/>
    </reaction>
</comment>
<dbReference type="InterPro" id="IPR000719">
    <property type="entry name" value="Prot_kinase_dom"/>
</dbReference>
<dbReference type="Gene3D" id="3.30.200.20">
    <property type="entry name" value="Phosphorylase Kinase, domain 1"/>
    <property type="match status" value="1"/>
</dbReference>
<dbReference type="CDD" id="cd14066">
    <property type="entry name" value="STKc_IRAK"/>
    <property type="match status" value="1"/>
</dbReference>
<evidence type="ECO:0000256" key="12">
    <source>
        <dbReference type="ARBA" id="ARBA00022840"/>
    </source>
</evidence>
<keyword evidence="10 18" id="KW-0547">Nucleotide-binding</keyword>